<dbReference type="RefSeq" id="WP_147070167.1">
    <property type="nucleotide sequence ID" value="NZ_BHVU01000086.1"/>
</dbReference>
<dbReference type="Proteomes" id="UP000321223">
    <property type="component" value="Unassembled WGS sequence"/>
</dbReference>
<dbReference type="EMBL" id="BHVU01000086">
    <property type="protein sequence ID" value="GCA93136.1"/>
    <property type="molecule type" value="Genomic_DNA"/>
</dbReference>
<dbReference type="AlphaFoldDB" id="A0A510PH62"/>
<accession>A0A510PH62</accession>
<protein>
    <submittedName>
        <fullName evidence="1">Uncharacterized protein</fullName>
    </submittedName>
</protein>
<organism evidence="1 2">
    <name type="scientific">Microcystis aeruginosa 11-30S32</name>
    <dbReference type="NCBI Taxonomy" id="2358142"/>
    <lineage>
        <taxon>Bacteria</taxon>
        <taxon>Bacillati</taxon>
        <taxon>Cyanobacteriota</taxon>
        <taxon>Cyanophyceae</taxon>
        <taxon>Oscillatoriophycideae</taxon>
        <taxon>Chroococcales</taxon>
        <taxon>Microcystaceae</taxon>
        <taxon>Microcystis</taxon>
    </lineage>
</organism>
<reference evidence="1 2" key="1">
    <citation type="journal article" date="2019" name="Appl. Environ. Microbiol.">
        <title>Co-occurrence of broad and narrow host-range viruses infecting the toxic bloom-forming cyanobacterium Microcystis aeruginosa.</title>
        <authorList>
            <person name="Morimoto D."/>
            <person name="Tominaga K."/>
            <person name="Nishimura Y."/>
            <person name="Yoshida N."/>
            <person name="Kimura S."/>
            <person name="Sako Y."/>
            <person name="Yoshida T."/>
        </authorList>
    </citation>
    <scope>NUCLEOTIDE SEQUENCE [LARGE SCALE GENOMIC DNA]</scope>
    <source>
        <strain evidence="1 2">11-30S32</strain>
    </source>
</reference>
<evidence type="ECO:0000313" key="2">
    <source>
        <dbReference type="Proteomes" id="UP000321223"/>
    </source>
</evidence>
<name>A0A510PH62_MICAE</name>
<evidence type="ECO:0000313" key="1">
    <source>
        <dbReference type="EMBL" id="GCA93136.1"/>
    </source>
</evidence>
<proteinExistence type="predicted"/>
<comment type="caution">
    <text evidence="1">The sequence shown here is derived from an EMBL/GenBank/DDBJ whole genome shotgun (WGS) entry which is preliminary data.</text>
</comment>
<sequence>MSAASRYCNLWRIDPASDRTGYKRCFLPLANDFFQSQGLSEAEEDRGDRSQQRNLQANLLSRFQAPAVDTTERAQAGLCLRCYVSEPILNACRQIDHLFGDDRSFTYRDLLPFVLNDDGTTLMVLDSDGKTYLTLDPTGKPQTTAYQCFSLQILRTFKPNAQSSMSLDNWTYLQTKQNPELKNFLSEFGFKQLSDWALLNRTRSKQLQQLAERDRHLIAAFHAVYRRDRHQQHQGTKRCLDPTTGQLQEMVTYLKAGNITIQPNQLITELRRVALQLRQFDLWSHREPLEVEDPETGDRLIRSELPQDIASEYNVEQQEQQEMLEFFHKQLQLALVHSIKQAISDRITYLKKSKGYAAFADRLIPGLHLYYSQGIALKEIADLLKMSGWAQARRVLNPGELINIVRTLTIRQVLEQMLKKAEEKGLTALPPQPDYLENLAKQIEALADAEIFQEAFEEIQAGKNRLMKSVYAQQLCFYLEECTKVTQGVS</sequence>
<gene>
    <name evidence="1" type="ORF">MAE30S32_17880</name>
</gene>